<keyword evidence="1" id="KW-0812">Transmembrane</keyword>
<dbReference type="OrthoDB" id="1804072at2"/>
<keyword evidence="1" id="KW-0472">Membrane</keyword>
<dbReference type="Proteomes" id="UP000032679">
    <property type="component" value="Unassembled WGS sequence"/>
</dbReference>
<comment type="caution">
    <text evidence="2">The sequence shown here is derived from an EMBL/GenBank/DDBJ whole genome shotgun (WGS) entry which is preliminary data.</text>
</comment>
<evidence type="ECO:0000313" key="3">
    <source>
        <dbReference type="Proteomes" id="UP000032679"/>
    </source>
</evidence>
<sequence>MSEQMSALDRGRIAGFDWEPHRAERSRHRSLRARGARLFATCAQGAWVLLAVTPVVVVLFAIS</sequence>
<dbReference type="RefSeq" id="WP_148505799.1">
    <property type="nucleotide sequence ID" value="NZ_BALE01000004.1"/>
</dbReference>
<dbReference type="AlphaFoldDB" id="A0A0D6MIF1"/>
<protein>
    <submittedName>
        <fullName evidence="2">Uncharacterized protein</fullName>
    </submittedName>
</protein>
<dbReference type="EMBL" id="BALE01000004">
    <property type="protein sequence ID" value="GAN53058.1"/>
    <property type="molecule type" value="Genomic_DNA"/>
</dbReference>
<reference evidence="2 3" key="1">
    <citation type="submission" date="2012-10" db="EMBL/GenBank/DDBJ databases">
        <title>Genome sequencing of Tanticharoenia sakaeratensis NBRC 103193.</title>
        <authorList>
            <person name="Azuma Y."/>
            <person name="Hadano H."/>
            <person name="Hirakawa H."/>
            <person name="Matsushita K."/>
        </authorList>
    </citation>
    <scope>NUCLEOTIDE SEQUENCE [LARGE SCALE GENOMIC DNA]</scope>
    <source>
        <strain evidence="2 3">NBRC 103193</strain>
    </source>
</reference>
<accession>A0A0D6MIF1</accession>
<proteinExistence type="predicted"/>
<keyword evidence="3" id="KW-1185">Reference proteome</keyword>
<evidence type="ECO:0000256" key="1">
    <source>
        <dbReference type="SAM" id="Phobius"/>
    </source>
</evidence>
<dbReference type="STRING" id="1231623.Tasa_004_123"/>
<evidence type="ECO:0000313" key="2">
    <source>
        <dbReference type="EMBL" id="GAN53058.1"/>
    </source>
</evidence>
<feature type="transmembrane region" description="Helical" evidence="1">
    <location>
        <begin position="38"/>
        <end position="62"/>
    </location>
</feature>
<keyword evidence="1" id="KW-1133">Transmembrane helix</keyword>
<name>A0A0D6MIF1_9PROT</name>
<organism evidence="2 3">
    <name type="scientific">Tanticharoenia sakaeratensis NBRC 103193</name>
    <dbReference type="NCBI Taxonomy" id="1231623"/>
    <lineage>
        <taxon>Bacteria</taxon>
        <taxon>Pseudomonadati</taxon>
        <taxon>Pseudomonadota</taxon>
        <taxon>Alphaproteobacteria</taxon>
        <taxon>Acetobacterales</taxon>
        <taxon>Acetobacteraceae</taxon>
        <taxon>Tanticharoenia</taxon>
    </lineage>
</organism>
<gene>
    <name evidence="2" type="ORF">Tasa_004_123</name>
</gene>